<protein>
    <recommendedName>
        <fullName evidence="1">DUF659 domain-containing protein</fullName>
    </recommendedName>
</protein>
<evidence type="ECO:0000313" key="3">
    <source>
        <dbReference type="Proteomes" id="UP001630127"/>
    </source>
</evidence>
<accession>A0ABD2ZQE7</accession>
<dbReference type="InterPro" id="IPR007021">
    <property type="entry name" value="DUF659"/>
</dbReference>
<gene>
    <name evidence="2" type="ORF">ACH5RR_018052</name>
</gene>
<dbReference type="PANTHER" id="PTHR32166:SF121">
    <property type="entry name" value="DUF659 DOMAIN-CONTAINING PROTEIN"/>
    <property type="match status" value="1"/>
</dbReference>
<organism evidence="2 3">
    <name type="scientific">Cinchona calisaya</name>
    <dbReference type="NCBI Taxonomy" id="153742"/>
    <lineage>
        <taxon>Eukaryota</taxon>
        <taxon>Viridiplantae</taxon>
        <taxon>Streptophyta</taxon>
        <taxon>Embryophyta</taxon>
        <taxon>Tracheophyta</taxon>
        <taxon>Spermatophyta</taxon>
        <taxon>Magnoliopsida</taxon>
        <taxon>eudicotyledons</taxon>
        <taxon>Gunneridae</taxon>
        <taxon>Pentapetalae</taxon>
        <taxon>asterids</taxon>
        <taxon>lamiids</taxon>
        <taxon>Gentianales</taxon>
        <taxon>Rubiaceae</taxon>
        <taxon>Cinchonoideae</taxon>
        <taxon>Cinchoneae</taxon>
        <taxon>Cinchona</taxon>
    </lineage>
</organism>
<name>A0ABD2ZQE7_9GENT</name>
<dbReference type="AlphaFoldDB" id="A0ABD2ZQE7"/>
<dbReference type="Pfam" id="PF04937">
    <property type="entry name" value="DUF659"/>
    <property type="match status" value="1"/>
</dbReference>
<sequence>MKQHLTGENSSVASCMKVALDVRQVILESLNEIALKAKEKRGDFGEENPFGCFVNEYDGDEVQEIPHLQAKRVSFNEVEASVGKGKRKAATVSSPFYQRAIDHIATIEHGYKGPSYYAIWVPLFQDAKKEQSASNIETNAQNLCNLFAVIVGPKNMVHIVTDNPSNCKAAGGLLVEKYPTICWSACAAHCIKLILKDIGEMHEVKALVTLTSTMTIFVYNHRFTLNWLRKSNVEEAPNKELDYEESEAEHKELSVDVVVECSNSQKLELDEEHDDKIGEYVDLELFQHRGFGLIDEDEEQLN</sequence>
<keyword evidence="3" id="KW-1185">Reference proteome</keyword>
<evidence type="ECO:0000313" key="2">
    <source>
        <dbReference type="EMBL" id="KAL3519903.1"/>
    </source>
</evidence>
<dbReference type="PANTHER" id="PTHR32166">
    <property type="entry name" value="OSJNBA0013A04.12 PROTEIN"/>
    <property type="match status" value="1"/>
</dbReference>
<proteinExistence type="predicted"/>
<comment type="caution">
    <text evidence="2">The sequence shown here is derived from an EMBL/GenBank/DDBJ whole genome shotgun (WGS) entry which is preliminary data.</text>
</comment>
<reference evidence="2 3" key="1">
    <citation type="submission" date="2024-11" db="EMBL/GenBank/DDBJ databases">
        <title>A near-complete genome assembly of Cinchona calisaya.</title>
        <authorList>
            <person name="Lian D.C."/>
            <person name="Zhao X.W."/>
            <person name="Wei L."/>
        </authorList>
    </citation>
    <scope>NUCLEOTIDE SEQUENCE [LARGE SCALE GENOMIC DNA]</scope>
    <source>
        <tissue evidence="2">Nenye</tissue>
    </source>
</reference>
<feature type="domain" description="DUF659" evidence="1">
    <location>
        <begin position="133"/>
        <end position="209"/>
    </location>
</feature>
<dbReference type="EMBL" id="JBJUIK010000008">
    <property type="protein sequence ID" value="KAL3519903.1"/>
    <property type="molecule type" value="Genomic_DNA"/>
</dbReference>
<dbReference type="Proteomes" id="UP001630127">
    <property type="component" value="Unassembled WGS sequence"/>
</dbReference>
<evidence type="ECO:0000259" key="1">
    <source>
        <dbReference type="Pfam" id="PF04937"/>
    </source>
</evidence>